<dbReference type="EMBL" id="SDMP01000003">
    <property type="protein sequence ID" value="RYR65127.1"/>
    <property type="molecule type" value="Genomic_DNA"/>
</dbReference>
<reference evidence="2 3" key="1">
    <citation type="submission" date="2019-01" db="EMBL/GenBank/DDBJ databases">
        <title>Sequencing of cultivated peanut Arachis hypogaea provides insights into genome evolution and oil improvement.</title>
        <authorList>
            <person name="Chen X."/>
        </authorList>
    </citation>
    <scope>NUCLEOTIDE SEQUENCE [LARGE SCALE GENOMIC DNA]</scope>
    <source>
        <strain evidence="3">cv. Fuhuasheng</strain>
        <tissue evidence="2">Leaves</tissue>
    </source>
</reference>
<dbReference type="Pfam" id="PF21530">
    <property type="entry name" value="Pif1_2B_dom"/>
    <property type="match status" value="1"/>
</dbReference>
<feature type="domain" description="DNA helicase Pif1-like 2B" evidence="1">
    <location>
        <begin position="102"/>
        <end position="145"/>
    </location>
</feature>
<dbReference type="GO" id="GO:0005657">
    <property type="term" value="C:replication fork"/>
    <property type="evidence" value="ECO:0007669"/>
    <property type="project" value="TreeGrafter"/>
</dbReference>
<gene>
    <name evidence="2" type="ORF">Ahy_A03g011114</name>
</gene>
<dbReference type="GO" id="GO:0006260">
    <property type="term" value="P:DNA replication"/>
    <property type="evidence" value="ECO:0007669"/>
    <property type="project" value="TreeGrafter"/>
</dbReference>
<dbReference type="PANTHER" id="PTHR23274">
    <property type="entry name" value="DNA HELICASE-RELATED"/>
    <property type="match status" value="1"/>
</dbReference>
<dbReference type="Proteomes" id="UP000289738">
    <property type="component" value="Chromosome A03"/>
</dbReference>
<keyword evidence="3" id="KW-1185">Reference proteome</keyword>
<proteinExistence type="predicted"/>
<name>A0A445DPM1_ARAHY</name>
<protein>
    <recommendedName>
        <fullName evidence="1">DNA helicase Pif1-like 2B domain-containing protein</fullName>
    </recommendedName>
</protein>
<dbReference type="AlphaFoldDB" id="A0A445DPM1"/>
<dbReference type="STRING" id="3818.A0A445DPM1"/>
<dbReference type="InterPro" id="IPR049163">
    <property type="entry name" value="Pif1-like_2B_dom"/>
</dbReference>
<evidence type="ECO:0000313" key="2">
    <source>
        <dbReference type="EMBL" id="RYR65127.1"/>
    </source>
</evidence>
<evidence type="ECO:0000259" key="1">
    <source>
        <dbReference type="Pfam" id="PF21530"/>
    </source>
</evidence>
<organism evidence="2 3">
    <name type="scientific">Arachis hypogaea</name>
    <name type="common">Peanut</name>
    <dbReference type="NCBI Taxonomy" id="3818"/>
    <lineage>
        <taxon>Eukaryota</taxon>
        <taxon>Viridiplantae</taxon>
        <taxon>Streptophyta</taxon>
        <taxon>Embryophyta</taxon>
        <taxon>Tracheophyta</taxon>
        <taxon>Spermatophyta</taxon>
        <taxon>Magnoliopsida</taxon>
        <taxon>eudicotyledons</taxon>
        <taxon>Gunneridae</taxon>
        <taxon>Pentapetalae</taxon>
        <taxon>rosids</taxon>
        <taxon>fabids</taxon>
        <taxon>Fabales</taxon>
        <taxon>Fabaceae</taxon>
        <taxon>Papilionoideae</taxon>
        <taxon>50 kb inversion clade</taxon>
        <taxon>dalbergioids sensu lato</taxon>
        <taxon>Dalbergieae</taxon>
        <taxon>Pterocarpus clade</taxon>
        <taxon>Arachis</taxon>
    </lineage>
</organism>
<dbReference type="PANTHER" id="PTHR23274:SF33">
    <property type="entry name" value="ANIMAL RPA1 DOMAIN PROTEIN"/>
    <property type="match status" value="1"/>
</dbReference>
<accession>A0A445DPM1</accession>
<evidence type="ECO:0000313" key="3">
    <source>
        <dbReference type="Proteomes" id="UP000289738"/>
    </source>
</evidence>
<sequence length="145" mass="16293">MKLLMSSSDQDEGKIKRFTNWILVVGNENIGSVVGDESEIEISDDLLITTTDDPLSHLVGFAYPNLLQNMLVFSGMKKEYLSSDTCQADENEDVQQEWFTPKFLNDIKCSGLSNHKLTLKSGVAVMLLRNIYQTSGLCNRTRLII</sequence>
<comment type="caution">
    <text evidence="2">The sequence shown here is derived from an EMBL/GenBank/DDBJ whole genome shotgun (WGS) entry which is preliminary data.</text>
</comment>